<dbReference type="PANTHER" id="PTHR33327:SF3">
    <property type="entry name" value="RNA-DIRECTED DNA POLYMERASE"/>
    <property type="match status" value="1"/>
</dbReference>
<name>A0AA36FAD9_OCTVU</name>
<dbReference type="Proteomes" id="UP001162480">
    <property type="component" value="Chromosome 11"/>
</dbReference>
<dbReference type="AlphaFoldDB" id="A0AA36FAD9"/>
<reference evidence="2" key="1">
    <citation type="submission" date="2023-08" db="EMBL/GenBank/DDBJ databases">
        <authorList>
            <person name="Alioto T."/>
            <person name="Alioto T."/>
            <person name="Gomez Garrido J."/>
        </authorList>
    </citation>
    <scope>NUCLEOTIDE SEQUENCE</scope>
</reference>
<evidence type="ECO:0000313" key="2">
    <source>
        <dbReference type="EMBL" id="CAI9730252.1"/>
    </source>
</evidence>
<sequence length="173" mass="19650">MSLPSLPAYSGDVTLWFAQLDAYFSAHAVPHQLQLNLLYCEMPSPLACSVKDLITDPHPDAAYMSIKSKVLCRNTKFAESKFRTLMQDEHLGDRTPSEFLCRLQEISDIPLEDNPLLRKLFFSRLLPNDQLILAIMVDSSLLDQIATITDTSPYLFGPHSSFLYYNRVSYLVT</sequence>
<gene>
    <name evidence="2" type="ORF">OCTVUL_1B013660</name>
</gene>
<proteinExistence type="predicted"/>
<dbReference type="EMBL" id="OX597824">
    <property type="protein sequence ID" value="CAI9730252.1"/>
    <property type="molecule type" value="Genomic_DNA"/>
</dbReference>
<dbReference type="Pfam" id="PF23055">
    <property type="entry name" value="DUF7041"/>
    <property type="match status" value="1"/>
</dbReference>
<keyword evidence="3" id="KW-1185">Reference proteome</keyword>
<evidence type="ECO:0000313" key="3">
    <source>
        <dbReference type="Proteomes" id="UP001162480"/>
    </source>
</evidence>
<dbReference type="PANTHER" id="PTHR33327">
    <property type="entry name" value="ENDONUCLEASE"/>
    <property type="match status" value="1"/>
</dbReference>
<evidence type="ECO:0000259" key="1">
    <source>
        <dbReference type="Pfam" id="PF23055"/>
    </source>
</evidence>
<accession>A0AA36FAD9</accession>
<feature type="domain" description="DUF7041" evidence="1">
    <location>
        <begin position="12"/>
        <end position="86"/>
    </location>
</feature>
<protein>
    <recommendedName>
        <fullName evidence="1">DUF7041 domain-containing protein</fullName>
    </recommendedName>
</protein>
<organism evidence="2 3">
    <name type="scientific">Octopus vulgaris</name>
    <name type="common">Common octopus</name>
    <dbReference type="NCBI Taxonomy" id="6645"/>
    <lineage>
        <taxon>Eukaryota</taxon>
        <taxon>Metazoa</taxon>
        <taxon>Spiralia</taxon>
        <taxon>Lophotrochozoa</taxon>
        <taxon>Mollusca</taxon>
        <taxon>Cephalopoda</taxon>
        <taxon>Coleoidea</taxon>
        <taxon>Octopodiformes</taxon>
        <taxon>Octopoda</taxon>
        <taxon>Incirrata</taxon>
        <taxon>Octopodidae</taxon>
        <taxon>Octopus</taxon>
    </lineage>
</organism>
<dbReference type="InterPro" id="IPR055469">
    <property type="entry name" value="DUF7041"/>
</dbReference>